<comment type="function">
    <text evidence="8 15">Functions in the N-end rule pathway of protein degradation where it conjugates Leu, Phe and, less efficiently, Met from aminoacyl-tRNAs to the N-termini of proteins containing an N-terminal arginine or lysine.</text>
</comment>
<evidence type="ECO:0000256" key="3">
    <source>
        <dbReference type="ARBA" id="ARBA00022679"/>
    </source>
</evidence>
<comment type="catalytic activity">
    <reaction evidence="5 15">
        <text>L-phenylalanyl-tRNA(Phe) + an N-terminal L-alpha-aminoacyl-[protein] = an N-terminal L-phenylalanyl-L-alpha-aminoacyl-[protein] + tRNA(Phe)</text>
        <dbReference type="Rhea" id="RHEA:43632"/>
        <dbReference type="Rhea" id="RHEA-COMP:9668"/>
        <dbReference type="Rhea" id="RHEA-COMP:9699"/>
        <dbReference type="Rhea" id="RHEA-COMP:10636"/>
        <dbReference type="Rhea" id="RHEA-COMP:10637"/>
        <dbReference type="ChEBI" id="CHEBI:78442"/>
        <dbReference type="ChEBI" id="CHEBI:78531"/>
        <dbReference type="ChEBI" id="CHEBI:78597"/>
        <dbReference type="ChEBI" id="CHEBI:83561"/>
        <dbReference type="EC" id="2.3.2.6"/>
    </reaction>
</comment>
<evidence type="ECO:0000256" key="2">
    <source>
        <dbReference type="ARBA" id="ARBA00022490"/>
    </source>
</evidence>
<gene>
    <name evidence="15" type="primary">aat</name>
    <name evidence="16" type="ORF">DWG20_14080</name>
</gene>
<dbReference type="Gene3D" id="3.30.70.3550">
    <property type="entry name" value="Leucyl/phenylalanyl-tRNA-protein transferase, N-terminal domain"/>
    <property type="match status" value="1"/>
</dbReference>
<comment type="catalytic activity">
    <reaction evidence="6 15">
        <text>N-terminal L-arginyl-[protein] + L-leucyl-tRNA(Leu) = N-terminal L-leucyl-L-arginyl-[protein] + tRNA(Leu) + H(+)</text>
        <dbReference type="Rhea" id="RHEA:50416"/>
        <dbReference type="Rhea" id="RHEA-COMP:9613"/>
        <dbReference type="Rhea" id="RHEA-COMP:9622"/>
        <dbReference type="Rhea" id="RHEA-COMP:12672"/>
        <dbReference type="Rhea" id="RHEA-COMP:12673"/>
        <dbReference type="ChEBI" id="CHEBI:15378"/>
        <dbReference type="ChEBI" id="CHEBI:64719"/>
        <dbReference type="ChEBI" id="CHEBI:78442"/>
        <dbReference type="ChEBI" id="CHEBI:78494"/>
        <dbReference type="ChEBI" id="CHEBI:133044"/>
        <dbReference type="EC" id="2.3.2.6"/>
    </reaction>
</comment>
<sequence length="233" mass="25850">MIAWLGSQPVFPPLSRALEDPNGLLAAGGDLSPERLLAAYSQGIFPWYARGEPILWWSPAPRMVVYPERLKVSRSLAKTLRNLSYRVSADTAFRRVIEACAAPREPGGETWIVPEMVDAYCRLHELGHAHSFETWMDGELAGGLYGVAIGRMFYGESMFSRARDASKIAFVHAVRHLQAMGVRMIDCQMHTGHLESLGAGLVSREVFVATLKEGCALPQPASMWDYHYSNEPA</sequence>
<dbReference type="NCBIfam" id="TIGR00667">
    <property type="entry name" value="aat"/>
    <property type="match status" value="1"/>
</dbReference>
<name>A0A345Y966_9NEIS</name>
<comment type="catalytic activity">
    <reaction evidence="7 15">
        <text>N-terminal L-lysyl-[protein] + L-leucyl-tRNA(Leu) = N-terminal L-leucyl-L-lysyl-[protein] + tRNA(Leu) + H(+)</text>
        <dbReference type="Rhea" id="RHEA:12340"/>
        <dbReference type="Rhea" id="RHEA-COMP:9613"/>
        <dbReference type="Rhea" id="RHEA-COMP:9622"/>
        <dbReference type="Rhea" id="RHEA-COMP:12670"/>
        <dbReference type="Rhea" id="RHEA-COMP:12671"/>
        <dbReference type="ChEBI" id="CHEBI:15378"/>
        <dbReference type="ChEBI" id="CHEBI:65249"/>
        <dbReference type="ChEBI" id="CHEBI:78442"/>
        <dbReference type="ChEBI" id="CHEBI:78494"/>
        <dbReference type="ChEBI" id="CHEBI:133043"/>
        <dbReference type="EC" id="2.3.2.6"/>
    </reaction>
</comment>
<accession>A0A345Y966</accession>
<dbReference type="PANTHER" id="PTHR30098:SF2">
    <property type="entry name" value="LEUCYL_PHENYLALANYL-TRNA--PROTEIN TRANSFERASE"/>
    <property type="match status" value="1"/>
</dbReference>
<dbReference type="KEGG" id="ccah:DWG20_14080"/>
<evidence type="ECO:0000256" key="11">
    <source>
        <dbReference type="ARBA" id="ARBA00074372"/>
    </source>
</evidence>
<keyword evidence="3 15" id="KW-0808">Transferase</keyword>
<dbReference type="AlphaFoldDB" id="A0A345Y966"/>
<organism evidence="16 17">
    <name type="scientific">Crenobacter cavernae</name>
    <dbReference type="NCBI Taxonomy" id="2290923"/>
    <lineage>
        <taxon>Bacteria</taxon>
        <taxon>Pseudomonadati</taxon>
        <taxon>Pseudomonadota</taxon>
        <taxon>Betaproteobacteria</taxon>
        <taxon>Neisseriales</taxon>
        <taxon>Neisseriaceae</taxon>
        <taxon>Crenobacter</taxon>
    </lineage>
</organism>
<comment type="subcellular location">
    <subcellularLocation>
        <location evidence="1 15">Cytoplasm</location>
    </subcellularLocation>
</comment>
<dbReference type="FunFam" id="3.30.70.3550:FF:000001">
    <property type="entry name" value="Leucyl/phenylalanyl-tRNA--protein transferase"/>
    <property type="match status" value="1"/>
</dbReference>
<comment type="similarity">
    <text evidence="9 15">Belongs to the L/F-transferase family.</text>
</comment>
<dbReference type="GO" id="GO:0030163">
    <property type="term" value="P:protein catabolic process"/>
    <property type="evidence" value="ECO:0007669"/>
    <property type="project" value="UniProtKB-UniRule"/>
</dbReference>
<dbReference type="OrthoDB" id="9790282at2"/>
<dbReference type="RefSeq" id="WP_115434395.1">
    <property type="nucleotide sequence ID" value="NZ_CP031337.1"/>
</dbReference>
<dbReference type="SUPFAM" id="SSF55729">
    <property type="entry name" value="Acyl-CoA N-acyltransferases (Nat)"/>
    <property type="match status" value="1"/>
</dbReference>
<evidence type="ECO:0000256" key="14">
    <source>
        <dbReference type="ARBA" id="ARBA00083640"/>
    </source>
</evidence>
<evidence type="ECO:0000256" key="5">
    <source>
        <dbReference type="ARBA" id="ARBA00050607"/>
    </source>
</evidence>
<dbReference type="EC" id="2.3.2.6" evidence="10 15"/>
<dbReference type="Gene3D" id="3.40.630.70">
    <property type="entry name" value="Leucyl/phenylalanyl-tRNA-protein transferase, C-terminal domain"/>
    <property type="match status" value="1"/>
</dbReference>
<dbReference type="InterPro" id="IPR004616">
    <property type="entry name" value="Leu/Phe-tRNA_Trfase"/>
</dbReference>
<dbReference type="EMBL" id="CP031337">
    <property type="protein sequence ID" value="AXK40468.1"/>
    <property type="molecule type" value="Genomic_DNA"/>
</dbReference>
<evidence type="ECO:0000256" key="4">
    <source>
        <dbReference type="ARBA" id="ARBA00023315"/>
    </source>
</evidence>
<evidence type="ECO:0000256" key="1">
    <source>
        <dbReference type="ARBA" id="ARBA00004496"/>
    </source>
</evidence>
<proteinExistence type="inferred from homology"/>
<evidence type="ECO:0000256" key="9">
    <source>
        <dbReference type="ARBA" id="ARBA00061535"/>
    </source>
</evidence>
<dbReference type="HAMAP" id="MF_00688">
    <property type="entry name" value="Leu_Phe_trans"/>
    <property type="match status" value="1"/>
</dbReference>
<dbReference type="InterPro" id="IPR042203">
    <property type="entry name" value="Leu/Phe-tRNA_Trfase_C"/>
</dbReference>
<evidence type="ECO:0000256" key="13">
    <source>
        <dbReference type="ARBA" id="ARBA00077165"/>
    </source>
</evidence>
<dbReference type="InterPro" id="IPR016181">
    <property type="entry name" value="Acyl_CoA_acyltransferase"/>
</dbReference>
<dbReference type="GO" id="GO:0008914">
    <property type="term" value="F:leucyl-tRNA--protein transferase activity"/>
    <property type="evidence" value="ECO:0007669"/>
    <property type="project" value="UniProtKB-UniRule"/>
</dbReference>
<dbReference type="Pfam" id="PF03588">
    <property type="entry name" value="Leu_Phe_trans"/>
    <property type="match status" value="1"/>
</dbReference>
<dbReference type="GO" id="GO:0005737">
    <property type="term" value="C:cytoplasm"/>
    <property type="evidence" value="ECO:0007669"/>
    <property type="project" value="UniProtKB-SubCell"/>
</dbReference>
<evidence type="ECO:0000256" key="15">
    <source>
        <dbReference type="HAMAP-Rule" id="MF_00688"/>
    </source>
</evidence>
<evidence type="ECO:0000256" key="10">
    <source>
        <dbReference type="ARBA" id="ARBA00066767"/>
    </source>
</evidence>
<evidence type="ECO:0000313" key="17">
    <source>
        <dbReference type="Proteomes" id="UP000254537"/>
    </source>
</evidence>
<evidence type="ECO:0000256" key="12">
    <source>
        <dbReference type="ARBA" id="ARBA00077136"/>
    </source>
</evidence>
<keyword evidence="2 15" id="KW-0963">Cytoplasm</keyword>
<dbReference type="PANTHER" id="PTHR30098">
    <property type="entry name" value="LEUCYL/PHENYLALANYL-TRNA--PROTEIN TRANSFERASE"/>
    <property type="match status" value="1"/>
</dbReference>
<dbReference type="InterPro" id="IPR042221">
    <property type="entry name" value="Leu/Phe-tRNA_Trfase_N"/>
</dbReference>
<reference evidence="16 17" key="1">
    <citation type="submission" date="2018-07" db="EMBL/GenBank/DDBJ databases">
        <title>Crenobacter cavernae sp. nov., isolated from a karst cave.</title>
        <authorList>
            <person name="Zhu H."/>
        </authorList>
    </citation>
    <scope>NUCLEOTIDE SEQUENCE [LARGE SCALE GENOMIC DNA]</scope>
    <source>
        <strain evidence="16 17">K1W11S-77</strain>
    </source>
</reference>
<evidence type="ECO:0000256" key="6">
    <source>
        <dbReference type="ARBA" id="ARBA00050652"/>
    </source>
</evidence>
<evidence type="ECO:0000256" key="7">
    <source>
        <dbReference type="ARBA" id="ARBA00051538"/>
    </source>
</evidence>
<evidence type="ECO:0000313" key="16">
    <source>
        <dbReference type="EMBL" id="AXK40468.1"/>
    </source>
</evidence>
<protein>
    <recommendedName>
        <fullName evidence="11 15">Leucyl/phenylalanyl-tRNA--protein transferase</fullName>
        <ecNumber evidence="10 15">2.3.2.6</ecNumber>
    </recommendedName>
    <alternativeName>
        <fullName evidence="12 15">L/F-transferase</fullName>
    </alternativeName>
    <alternativeName>
        <fullName evidence="13 15">Leucyltransferase</fullName>
    </alternativeName>
    <alternativeName>
        <fullName evidence="14 15">Phenyalanyltransferase</fullName>
    </alternativeName>
</protein>
<dbReference type="Proteomes" id="UP000254537">
    <property type="component" value="Chromosome"/>
</dbReference>
<keyword evidence="4 15" id="KW-0012">Acyltransferase</keyword>
<evidence type="ECO:0000256" key="8">
    <source>
        <dbReference type="ARBA" id="ARBA00054043"/>
    </source>
</evidence>